<sequence length="219" mass="25203">MSQYLKSFIGISLFYLLLLLTKQEAIAWYFKPLLLPLLILETYSSHNFRIKKHLLFALLFSWIGDVVLMFADKAELYFILGLTSFLISHIFFIFLFIKQEQTKPNSNLFWIGFIFVMMYLLGMLNLLFPSLGNLKIPVALYATTISIMLLMAIKGYFKWSKPNNLIVLIGALFFVSSDSILAINKFHSELPKSGFLIMLTYIVAQFLITKGILGLNKNK</sequence>
<evidence type="ECO:0000256" key="6">
    <source>
        <dbReference type="SAM" id="Phobius"/>
    </source>
</evidence>
<dbReference type="GO" id="GO:0016787">
    <property type="term" value="F:hydrolase activity"/>
    <property type="evidence" value="ECO:0007669"/>
    <property type="project" value="TreeGrafter"/>
</dbReference>
<organism evidence="7">
    <name type="scientific">Flavobacterium columnare</name>
    <dbReference type="NCBI Taxonomy" id="996"/>
    <lineage>
        <taxon>Bacteria</taxon>
        <taxon>Pseudomonadati</taxon>
        <taxon>Bacteroidota</taxon>
        <taxon>Flavobacteriia</taxon>
        <taxon>Flavobacteriales</taxon>
        <taxon>Flavobacteriaceae</taxon>
        <taxon>Flavobacterium</taxon>
    </lineage>
</organism>
<dbReference type="PANTHER" id="PTHR31885">
    <property type="entry name" value="GH04784P"/>
    <property type="match status" value="1"/>
</dbReference>
<feature type="transmembrane region" description="Helical" evidence="6">
    <location>
        <begin position="134"/>
        <end position="153"/>
    </location>
</feature>
<name>A0AA94F2M7_9FLAO</name>
<evidence type="ECO:0000313" key="7">
    <source>
        <dbReference type="EMBL" id="RVU88063.1"/>
    </source>
</evidence>
<protein>
    <submittedName>
        <fullName evidence="7">Lysoplasmalogenase</fullName>
    </submittedName>
</protein>
<keyword evidence="3 6" id="KW-0812">Transmembrane</keyword>
<comment type="subcellular location">
    <subcellularLocation>
        <location evidence="1">Membrane</location>
        <topology evidence="1">Multi-pass membrane protein</topology>
    </subcellularLocation>
</comment>
<dbReference type="EMBL" id="RWGX01000004">
    <property type="protein sequence ID" value="RVU88063.1"/>
    <property type="molecule type" value="Genomic_DNA"/>
</dbReference>
<reference evidence="7" key="1">
    <citation type="submission" date="2018-12" db="EMBL/GenBank/DDBJ databases">
        <title>Draft genome sequence of Flaovobacterium columnare BGFS27 isolated from channel catfish in Alabama.</title>
        <authorList>
            <person name="Cai W."/>
            <person name="Arias C."/>
        </authorList>
    </citation>
    <scope>NUCLEOTIDE SEQUENCE [LARGE SCALE GENOMIC DNA]</scope>
    <source>
        <strain evidence="7">BGFS27</strain>
    </source>
</reference>
<evidence type="ECO:0000256" key="1">
    <source>
        <dbReference type="ARBA" id="ARBA00004141"/>
    </source>
</evidence>
<evidence type="ECO:0000256" key="3">
    <source>
        <dbReference type="ARBA" id="ARBA00022692"/>
    </source>
</evidence>
<keyword evidence="5 6" id="KW-0472">Membrane</keyword>
<feature type="transmembrane region" description="Helical" evidence="6">
    <location>
        <begin position="77"/>
        <end position="96"/>
    </location>
</feature>
<evidence type="ECO:0000256" key="4">
    <source>
        <dbReference type="ARBA" id="ARBA00022989"/>
    </source>
</evidence>
<proteinExistence type="inferred from homology"/>
<dbReference type="Pfam" id="PF07947">
    <property type="entry name" value="YhhN"/>
    <property type="match status" value="1"/>
</dbReference>
<evidence type="ECO:0000256" key="5">
    <source>
        <dbReference type="ARBA" id="ARBA00023136"/>
    </source>
</evidence>
<dbReference type="RefSeq" id="WP_088419700.1">
    <property type="nucleotide sequence ID" value="NZ_MTDB01000035.1"/>
</dbReference>
<evidence type="ECO:0000256" key="2">
    <source>
        <dbReference type="ARBA" id="ARBA00007375"/>
    </source>
</evidence>
<feature type="transmembrane region" description="Helical" evidence="6">
    <location>
        <begin position="54"/>
        <end position="71"/>
    </location>
</feature>
<dbReference type="PANTHER" id="PTHR31885:SF6">
    <property type="entry name" value="GH04784P"/>
    <property type="match status" value="1"/>
</dbReference>
<comment type="caution">
    <text evidence="7">The sequence shown here is derived from an EMBL/GenBank/DDBJ whole genome shotgun (WGS) entry which is preliminary data.</text>
</comment>
<feature type="transmembrane region" description="Helical" evidence="6">
    <location>
        <begin position="108"/>
        <end position="128"/>
    </location>
</feature>
<accession>A0AA94F2M7</accession>
<dbReference type="InterPro" id="IPR012506">
    <property type="entry name" value="TMEM86B-like"/>
</dbReference>
<gene>
    <name evidence="7" type="ORF">EJB19_07610</name>
</gene>
<comment type="similarity">
    <text evidence="2">Belongs to the TMEM86 family.</text>
</comment>
<dbReference type="AlphaFoldDB" id="A0AA94F2M7"/>
<feature type="transmembrane region" description="Helical" evidence="6">
    <location>
        <begin position="165"/>
        <end position="183"/>
    </location>
</feature>
<keyword evidence="4 6" id="KW-1133">Transmembrane helix</keyword>
<dbReference type="GO" id="GO:0016020">
    <property type="term" value="C:membrane"/>
    <property type="evidence" value="ECO:0007669"/>
    <property type="project" value="UniProtKB-SubCell"/>
</dbReference>
<feature type="transmembrane region" description="Helical" evidence="6">
    <location>
        <begin position="195"/>
        <end position="215"/>
    </location>
</feature>